<organism evidence="12 13">
    <name type="scientific">Chenopodium quinoa</name>
    <name type="common">Quinoa</name>
    <dbReference type="NCBI Taxonomy" id="63459"/>
    <lineage>
        <taxon>Eukaryota</taxon>
        <taxon>Viridiplantae</taxon>
        <taxon>Streptophyta</taxon>
        <taxon>Embryophyta</taxon>
        <taxon>Tracheophyta</taxon>
        <taxon>Spermatophyta</taxon>
        <taxon>Magnoliopsida</taxon>
        <taxon>eudicotyledons</taxon>
        <taxon>Gunneridae</taxon>
        <taxon>Pentapetalae</taxon>
        <taxon>Caryophyllales</taxon>
        <taxon>Chenopodiaceae</taxon>
        <taxon>Chenopodioideae</taxon>
        <taxon>Atripliceae</taxon>
        <taxon>Chenopodium</taxon>
    </lineage>
</organism>
<dbReference type="GO" id="GO:0010499">
    <property type="term" value="P:proteasomal ubiquitin-independent protein catabolic process"/>
    <property type="evidence" value="ECO:0007669"/>
    <property type="project" value="TreeGrafter"/>
</dbReference>
<dbReference type="InterPro" id="IPR035309">
    <property type="entry name" value="PSME4"/>
</dbReference>
<feature type="domain" description="Proteasome activator Blm10 middle HEAT repeats region" evidence="10">
    <location>
        <begin position="516"/>
        <end position="823"/>
    </location>
</feature>
<keyword evidence="6" id="KW-0227">DNA damage</keyword>
<sequence>MHLYNAWLPGPILEECWKEKEAFSGVVNSLKLCFLPQDPDSVYSTLKWISVLDLFIKAKSDVSLEDVGSLVQLGLDIFYASSGKLYVQVRWGNLLVRIINKFRNKLSLTLHWRPLYDILLRTHFSRNTGPEGWRIKQRHFETLTALVRACRRFFPPNSAFQTWSEFGSLLENPWHNSAFEGSGFIKLFLPTNLDNQDFFSLDWIGKCIQVWNSIPNCQFWNSQWAAVLARVIKNYDALTWEPLLPVLFAKYLNMFEVPVANGASSYPYSVNVPRNTRFLFSNKTSTPSKAIAKSIVYLLRPGSSAQEQFDKLINLLEQYYHPSNGGRWTYSLERFLLYLVIMFQKRLQHEQKISNGRRRTELYLGKSERISFVSTVLKLIDRGQYSKNEHLSETVAAATSILSYVEPSMVLPFVASRFHMALETMTATHQLKTAVTSVAYIGRPLFFTSISSSVERPADSDDSYSYVDLLVISLSNALLGMDANDPPKTLASMQLIGSIFSNMAVIEDSTDDSSPISAIRFSEWLDEFLCRLFSLLLHLEPSSVTNEGLSTMATSGTFLVEDGPYYFCMLEILLGRLSKSLFTQALKKSSKFVQTNVLPGAVAEVGLLCCACVHSNPEEAVLHLVIPMLSAVISSMKGTPRTGFIGSPLDPSIICKAKPSISPALETAIDYQLKVLSVCISYGGPHLLRCRDQFKEAIDLAFESPSWKVNGAGDHVLRSLLGSLVLYYPIDQYRCIWQHPDSPLMENWISTKDCLSDKLIYPKWHVPVEEETLYANELLSLHFQSALDTLVTICQDKVHTDAGIEKDHLKVTLLQIDSSLQGILSCLPDFDPVTPADAEDTVQSLFFLAGAAGAKVGSTEMRVRAAEVIHAACRYLLEEKPDDSILLILIIRIMDALVNFGSLEYDEWANHRHAWKLESAAIVEPSINFLTSSHSNGKRRPLWALADKAYMHNTWRASQSSFHLYRTSGNFSPSSHAILLMDDLLKLALHRYETVRSLAGKSLLKMLKRWPSMVSRCMLVLTENLSNPSSPEYTVLGSCTILSNQTILKHLTVDGKAFTSFILGILKSAHHESLKAQKAITELFVKFNILFAGVPRNIFKTSDSHSDGQIFADLISQIGSMSFDTNGLHWRYNLMANRVLLLVAMASRNDPHSSTTFLSETAGHFLKNLKSQLPQTRILAISALNILLKESPHRMSAKSSSEKVEGITQSSVERTLVEIFQEEGFFNETFNSLSHVHIISDGETTSRGNHGNSSFQSVADKSITFFYFDFTASWPRTPSWISLLGSDTFYSNFARIFKRLIQECGTPVLQALKSSLDEFGSSKERSKQCVAAEAFAGILHSDVNGLLEAWDDWIMAKLQDIIMAPSVESVPEWASCIRYAVTGKGKNGTRVPLLRQKIMDCLLTPLPQTVTTTIIAKRYAFLAAVLIEVSPPKMPETELLLHNRLLKELLINMSHSSAQVREAVGVTLCVLCSNVQLHKLFASYGSAQRGSSGMEDDLFGGSWNQLLSDQATERAIRIQKTTHSDHMDSKEVVVPENGITNDSDEDVKWMETLFHFVISSLKSGRSLYLMETIVGILYPVISLQDTSNKDLSTLAKAAFSLLKWSVFREPHLQKAVAVILKSANDSNWRIRSATLTYLRTFMYRHSFVLSHDEKLQIWRTVEKLLIDSQVEASSFLCSYKLQYIIFPVREHAAAVLAGLMKGGNEVLAGDFRERAYTEATLILKKRKQSRRDGYSVAAVHGAVLALAAGVLSVPYDMPSWLPEHVTLLARFVGELSPVRSTVTKAVAEFRRTHADTWNFQKDQFTEEQLEVLADTSSSSSYFA</sequence>
<evidence type="ECO:0000256" key="1">
    <source>
        <dbReference type="ARBA" id="ARBA00004123"/>
    </source>
</evidence>
<dbReference type="GO" id="GO:0005634">
    <property type="term" value="C:nucleus"/>
    <property type="evidence" value="ECO:0007669"/>
    <property type="project" value="UniProtKB-SubCell"/>
</dbReference>
<keyword evidence="7" id="KW-0234">DNA repair</keyword>
<accession>A0A803LQE3</accession>
<evidence type="ECO:0008006" key="14">
    <source>
        <dbReference type="Google" id="ProtNLM"/>
    </source>
</evidence>
<keyword evidence="5" id="KW-0677">Repeat</keyword>
<protein>
    <recommendedName>
        <fullName evidence="14">Proteasome activator subunit 4</fullName>
    </recommendedName>
</protein>
<evidence type="ECO:0000256" key="5">
    <source>
        <dbReference type="ARBA" id="ARBA00022737"/>
    </source>
</evidence>
<keyword evidence="8" id="KW-0539">Nucleus</keyword>
<dbReference type="GO" id="GO:0006281">
    <property type="term" value="P:DNA repair"/>
    <property type="evidence" value="ECO:0007669"/>
    <property type="project" value="UniProtKB-KW"/>
</dbReference>
<keyword evidence="13" id="KW-1185">Reference proteome</keyword>
<feature type="domain" description="Proteasome activator complex subunit 4-like HEAT repeat-like" evidence="11">
    <location>
        <begin position="1286"/>
        <end position="1378"/>
    </location>
</feature>
<reference evidence="12" key="2">
    <citation type="submission" date="2021-03" db="UniProtKB">
        <authorList>
            <consortium name="EnsemblPlants"/>
        </authorList>
    </citation>
    <scope>IDENTIFICATION</scope>
</reference>
<evidence type="ECO:0000313" key="12">
    <source>
        <dbReference type="EnsemblPlants" id="AUR62017172-RA:cds"/>
    </source>
</evidence>
<dbReference type="Pfam" id="PF11919">
    <property type="entry name" value="PSME4_C"/>
    <property type="match status" value="1"/>
</dbReference>
<dbReference type="PANTHER" id="PTHR32170:SF3">
    <property type="entry name" value="PROTEASOME ACTIVATOR COMPLEX SUBUNIT 4"/>
    <property type="match status" value="1"/>
</dbReference>
<dbReference type="Pfam" id="PF16507">
    <property type="entry name" value="HEAT_PSME4_mid"/>
    <property type="match status" value="2"/>
</dbReference>
<dbReference type="EnsemblPlants" id="AUR62017172-RA">
    <property type="protein sequence ID" value="AUR62017172-RA:cds"/>
    <property type="gene ID" value="AUR62017172"/>
</dbReference>
<keyword evidence="4" id="KW-0963">Cytoplasm</keyword>
<evidence type="ECO:0000259" key="11">
    <source>
        <dbReference type="Pfam" id="PF23096"/>
    </source>
</evidence>
<comment type="similarity">
    <text evidence="3">Belongs to the BLM10 family.</text>
</comment>
<evidence type="ECO:0000313" key="13">
    <source>
        <dbReference type="Proteomes" id="UP000596660"/>
    </source>
</evidence>
<evidence type="ECO:0000256" key="3">
    <source>
        <dbReference type="ARBA" id="ARBA00005739"/>
    </source>
</evidence>
<evidence type="ECO:0000259" key="10">
    <source>
        <dbReference type="Pfam" id="PF16507"/>
    </source>
</evidence>
<dbReference type="InterPro" id="IPR021843">
    <property type="entry name" value="PSME4_C"/>
</dbReference>
<evidence type="ECO:0000256" key="8">
    <source>
        <dbReference type="ARBA" id="ARBA00023242"/>
    </source>
</evidence>
<evidence type="ECO:0000256" key="2">
    <source>
        <dbReference type="ARBA" id="ARBA00004496"/>
    </source>
</evidence>
<dbReference type="GO" id="GO:0070628">
    <property type="term" value="F:proteasome binding"/>
    <property type="evidence" value="ECO:0007669"/>
    <property type="project" value="InterPro"/>
</dbReference>
<feature type="domain" description="Proteasome activator Blm10 middle HEAT repeats region" evidence="10">
    <location>
        <begin position="310"/>
        <end position="512"/>
    </location>
</feature>
<dbReference type="Proteomes" id="UP000596660">
    <property type="component" value="Unplaced"/>
</dbReference>
<dbReference type="InterPro" id="IPR055455">
    <property type="entry name" value="HEAT_PSME4"/>
</dbReference>
<dbReference type="Pfam" id="PF23096">
    <property type="entry name" value="HEAT_PSME4"/>
    <property type="match status" value="1"/>
</dbReference>
<dbReference type="InterPro" id="IPR032430">
    <property type="entry name" value="Blm10_mid"/>
</dbReference>
<proteinExistence type="inferred from homology"/>
<name>A0A803LQE3_CHEQI</name>
<dbReference type="OMA" id="GCQHNEK"/>
<reference evidence="12" key="1">
    <citation type="journal article" date="2017" name="Nature">
        <title>The genome of Chenopodium quinoa.</title>
        <authorList>
            <person name="Jarvis D.E."/>
            <person name="Ho Y.S."/>
            <person name="Lightfoot D.J."/>
            <person name="Schmoeckel S.M."/>
            <person name="Li B."/>
            <person name="Borm T.J.A."/>
            <person name="Ohyanagi H."/>
            <person name="Mineta K."/>
            <person name="Michell C.T."/>
            <person name="Saber N."/>
            <person name="Kharbatia N.M."/>
            <person name="Rupper R.R."/>
            <person name="Sharp A.R."/>
            <person name="Dally N."/>
            <person name="Boughton B.A."/>
            <person name="Woo Y.H."/>
            <person name="Gao G."/>
            <person name="Schijlen E.G.W.M."/>
            <person name="Guo X."/>
            <person name="Momin A.A."/>
            <person name="Negrao S."/>
            <person name="Al-Babili S."/>
            <person name="Gehring C."/>
            <person name="Roessner U."/>
            <person name="Jung C."/>
            <person name="Murphy K."/>
            <person name="Arold S.T."/>
            <person name="Gojobori T."/>
            <person name="van der Linden C.G."/>
            <person name="van Loo E.N."/>
            <person name="Jellen E.N."/>
            <person name="Maughan P.J."/>
            <person name="Tester M."/>
        </authorList>
    </citation>
    <scope>NUCLEOTIDE SEQUENCE [LARGE SCALE GENOMIC DNA]</scope>
    <source>
        <strain evidence="12">cv. PI 614886</strain>
    </source>
</reference>
<dbReference type="SUPFAM" id="SSF48371">
    <property type="entry name" value="ARM repeat"/>
    <property type="match status" value="2"/>
</dbReference>
<dbReference type="GO" id="GO:0016504">
    <property type="term" value="F:peptidase activator activity"/>
    <property type="evidence" value="ECO:0007669"/>
    <property type="project" value="InterPro"/>
</dbReference>
<dbReference type="PANTHER" id="PTHR32170">
    <property type="entry name" value="PROTEASOME ACTIVATOR COMPLEX SUBUNIT 4"/>
    <property type="match status" value="1"/>
</dbReference>
<evidence type="ECO:0000256" key="6">
    <source>
        <dbReference type="ARBA" id="ARBA00022763"/>
    </source>
</evidence>
<dbReference type="GO" id="GO:0005829">
    <property type="term" value="C:cytosol"/>
    <property type="evidence" value="ECO:0007669"/>
    <property type="project" value="TreeGrafter"/>
</dbReference>
<evidence type="ECO:0000259" key="9">
    <source>
        <dbReference type="Pfam" id="PF11919"/>
    </source>
</evidence>
<feature type="domain" description="Proteasome activator complex subunit 4 C-terminal" evidence="9">
    <location>
        <begin position="1738"/>
        <end position="1823"/>
    </location>
</feature>
<dbReference type="InterPro" id="IPR016024">
    <property type="entry name" value="ARM-type_fold"/>
</dbReference>
<evidence type="ECO:0000256" key="7">
    <source>
        <dbReference type="ARBA" id="ARBA00023204"/>
    </source>
</evidence>
<dbReference type="Gramene" id="AUR62017172-RA">
    <property type="protein sequence ID" value="AUR62017172-RA:cds"/>
    <property type="gene ID" value="AUR62017172"/>
</dbReference>
<comment type="subcellular location">
    <subcellularLocation>
        <location evidence="2">Cytoplasm</location>
    </subcellularLocation>
    <subcellularLocation>
        <location evidence="1">Nucleus</location>
    </subcellularLocation>
</comment>
<evidence type="ECO:0000256" key="4">
    <source>
        <dbReference type="ARBA" id="ARBA00022490"/>
    </source>
</evidence>